<evidence type="ECO:0000313" key="1">
    <source>
        <dbReference type="EMBL" id="JAD93017.1"/>
    </source>
</evidence>
<dbReference type="AlphaFoldDB" id="A0A0A9EAK7"/>
<accession>A0A0A9EAK7</accession>
<organism evidence="1">
    <name type="scientific">Arundo donax</name>
    <name type="common">Giant reed</name>
    <name type="synonym">Donax arundinaceus</name>
    <dbReference type="NCBI Taxonomy" id="35708"/>
    <lineage>
        <taxon>Eukaryota</taxon>
        <taxon>Viridiplantae</taxon>
        <taxon>Streptophyta</taxon>
        <taxon>Embryophyta</taxon>
        <taxon>Tracheophyta</taxon>
        <taxon>Spermatophyta</taxon>
        <taxon>Magnoliopsida</taxon>
        <taxon>Liliopsida</taxon>
        <taxon>Poales</taxon>
        <taxon>Poaceae</taxon>
        <taxon>PACMAD clade</taxon>
        <taxon>Arundinoideae</taxon>
        <taxon>Arundineae</taxon>
        <taxon>Arundo</taxon>
    </lineage>
</organism>
<name>A0A0A9EAK7_ARUDO</name>
<reference evidence="1" key="2">
    <citation type="journal article" date="2015" name="Data Brief">
        <title>Shoot transcriptome of the giant reed, Arundo donax.</title>
        <authorList>
            <person name="Barrero R.A."/>
            <person name="Guerrero F.D."/>
            <person name="Moolhuijzen P."/>
            <person name="Goolsby J.A."/>
            <person name="Tidwell J."/>
            <person name="Bellgard S.E."/>
            <person name="Bellgard M.I."/>
        </authorList>
    </citation>
    <scope>NUCLEOTIDE SEQUENCE</scope>
    <source>
        <tissue evidence="1">Shoot tissue taken approximately 20 cm above the soil surface</tissue>
    </source>
</reference>
<proteinExistence type="predicted"/>
<sequence>MKVNVLNSCHFEVHSNGTLHYHSHKAQQIICTTSLLGLKTNMWDLNKV</sequence>
<reference evidence="1" key="1">
    <citation type="submission" date="2014-09" db="EMBL/GenBank/DDBJ databases">
        <authorList>
            <person name="Magalhaes I.L.F."/>
            <person name="Oliveira U."/>
            <person name="Santos F.R."/>
            <person name="Vidigal T.H.D.A."/>
            <person name="Brescovit A.D."/>
            <person name="Santos A.J."/>
        </authorList>
    </citation>
    <scope>NUCLEOTIDE SEQUENCE</scope>
    <source>
        <tissue evidence="1">Shoot tissue taken approximately 20 cm above the soil surface</tissue>
    </source>
</reference>
<dbReference type="EMBL" id="GBRH01204878">
    <property type="protein sequence ID" value="JAD93017.1"/>
    <property type="molecule type" value="Transcribed_RNA"/>
</dbReference>
<protein>
    <submittedName>
        <fullName evidence="1">Uncharacterized protein</fullName>
    </submittedName>
</protein>